<dbReference type="InterPro" id="IPR036513">
    <property type="entry name" value="STAS_dom_sf"/>
</dbReference>
<dbReference type="PANTHER" id="PTHR35849:SF2">
    <property type="entry name" value="BLR2341 PROTEIN"/>
    <property type="match status" value="1"/>
</dbReference>
<dbReference type="InterPro" id="IPR052746">
    <property type="entry name" value="MlaB_ABC_Transporter"/>
</dbReference>
<reference evidence="2" key="1">
    <citation type="journal article" date="2021" name="bioRxiv">
        <title>Unraveling nitrogen, sulfur and carbon metabolic pathways and microbial community transcriptional responses to substrate deprivation and toxicity stresses in a bioreactor mimicking anoxic brackish coastal sediment conditions.</title>
        <authorList>
            <person name="Martins P.D."/>
            <person name="Echeveste M.J."/>
            <person name="Arshad A."/>
            <person name="Kurth J."/>
            <person name="Ouboter H."/>
            <person name="Jetten M.S.M."/>
            <person name="Welte C.U."/>
        </authorList>
    </citation>
    <scope>NUCLEOTIDE SEQUENCE</scope>
    <source>
        <strain evidence="2">MAG_39</strain>
    </source>
</reference>
<dbReference type="Gene3D" id="3.30.750.24">
    <property type="entry name" value="STAS domain"/>
    <property type="match status" value="1"/>
</dbReference>
<reference evidence="2" key="2">
    <citation type="submission" date="2021-08" db="EMBL/GenBank/DDBJ databases">
        <authorList>
            <person name="Dalcin Martins P."/>
        </authorList>
    </citation>
    <scope>NUCLEOTIDE SEQUENCE</scope>
    <source>
        <strain evidence="2">MAG_39</strain>
    </source>
</reference>
<dbReference type="AlphaFoldDB" id="A0A953LX06"/>
<dbReference type="PANTHER" id="PTHR35849">
    <property type="entry name" value="BLR2341 PROTEIN"/>
    <property type="match status" value="1"/>
</dbReference>
<name>A0A953LX06_9BACT</name>
<sequence>MAAGTEKRDGARMVCIENDMTILNAAALKKLLLDSLDSVPGLLLDLSRVGEMDTSGFQLLVLIKREAQVTGKGFRIASVSPAVEAVLDLYAMKDFFGL</sequence>
<evidence type="ECO:0000313" key="3">
    <source>
        <dbReference type="Proteomes" id="UP000705867"/>
    </source>
</evidence>
<dbReference type="Pfam" id="PF13466">
    <property type="entry name" value="STAS_2"/>
    <property type="match status" value="1"/>
</dbReference>
<dbReference type="PROSITE" id="PS50801">
    <property type="entry name" value="STAS"/>
    <property type="match status" value="1"/>
</dbReference>
<comment type="caution">
    <text evidence="2">The sequence shown here is derived from an EMBL/GenBank/DDBJ whole genome shotgun (WGS) entry which is preliminary data.</text>
</comment>
<organism evidence="2 3">
    <name type="scientific">Candidatus Nitrobium versatile</name>
    <dbReference type="NCBI Taxonomy" id="2884831"/>
    <lineage>
        <taxon>Bacteria</taxon>
        <taxon>Pseudomonadati</taxon>
        <taxon>Nitrospirota</taxon>
        <taxon>Nitrospiria</taxon>
        <taxon>Nitrospirales</taxon>
        <taxon>Nitrospiraceae</taxon>
        <taxon>Candidatus Nitrobium</taxon>
    </lineage>
</organism>
<proteinExistence type="predicted"/>
<gene>
    <name evidence="2" type="ORF">K8I29_09780</name>
</gene>
<protein>
    <submittedName>
        <fullName evidence="2">STAS domain-containing protein</fullName>
    </submittedName>
</protein>
<dbReference type="Proteomes" id="UP000705867">
    <property type="component" value="Unassembled WGS sequence"/>
</dbReference>
<dbReference type="EMBL" id="JAIOIV010000076">
    <property type="protein sequence ID" value="MBZ0156481.1"/>
    <property type="molecule type" value="Genomic_DNA"/>
</dbReference>
<feature type="domain" description="STAS" evidence="1">
    <location>
        <begin position="1"/>
        <end position="98"/>
    </location>
</feature>
<dbReference type="InterPro" id="IPR058548">
    <property type="entry name" value="MlaB-like_STAS"/>
</dbReference>
<evidence type="ECO:0000313" key="2">
    <source>
        <dbReference type="EMBL" id="MBZ0156481.1"/>
    </source>
</evidence>
<dbReference type="CDD" id="cd07043">
    <property type="entry name" value="STAS_anti-anti-sigma_factors"/>
    <property type="match status" value="1"/>
</dbReference>
<evidence type="ECO:0000259" key="1">
    <source>
        <dbReference type="PROSITE" id="PS50801"/>
    </source>
</evidence>
<dbReference type="InterPro" id="IPR002645">
    <property type="entry name" value="STAS_dom"/>
</dbReference>
<dbReference type="SUPFAM" id="SSF52091">
    <property type="entry name" value="SpoIIaa-like"/>
    <property type="match status" value="1"/>
</dbReference>
<accession>A0A953LX06</accession>